<gene>
    <name evidence="2" type="ORF">FIESC28_07246</name>
</gene>
<accession>A0A366RH78</accession>
<proteinExistence type="predicted"/>
<dbReference type="AlphaFoldDB" id="A0A366RH78"/>
<reference evidence="2 3" key="1">
    <citation type="submission" date="2018-06" db="EMBL/GenBank/DDBJ databases">
        <title>Fusarium incarnatum-equiseti species complex species 28.</title>
        <authorList>
            <person name="Gardiner D.M."/>
        </authorList>
    </citation>
    <scope>NUCLEOTIDE SEQUENCE [LARGE SCALE GENOMIC DNA]</scope>
    <source>
        <strain evidence="2 3">FIESC_28</strain>
    </source>
</reference>
<keyword evidence="1" id="KW-1133">Transmembrane helix</keyword>
<keyword evidence="3" id="KW-1185">Reference proteome</keyword>
<keyword evidence="1" id="KW-0472">Membrane</keyword>
<feature type="transmembrane region" description="Helical" evidence="1">
    <location>
        <begin position="121"/>
        <end position="143"/>
    </location>
</feature>
<evidence type="ECO:0000313" key="2">
    <source>
        <dbReference type="EMBL" id="RBR15605.1"/>
    </source>
</evidence>
<dbReference type="RefSeq" id="XP_031014503.1">
    <property type="nucleotide sequence ID" value="XM_031161387.1"/>
</dbReference>
<feature type="transmembrane region" description="Helical" evidence="1">
    <location>
        <begin position="21"/>
        <end position="43"/>
    </location>
</feature>
<sequence length="178" mass="19816">MFDKVKDFFQSHFFDAQWKGKVFAAQVGVTTLAFILGIAKLATRPSNIPMNRMDIMAITMSIKSFFFLAYEFSTEKVDRFKRFGSLKAYAILNTLDILFWMVVMGLTFSGVSRICVGANCGIGVCVALVALLNAFVHFWAAVISWKNHRHFKSYGVKRGQGAPQTKSTYNMGGGVQGV</sequence>
<organism evidence="2 3">
    <name type="scientific">Fusarium coffeatum</name>
    <dbReference type="NCBI Taxonomy" id="231269"/>
    <lineage>
        <taxon>Eukaryota</taxon>
        <taxon>Fungi</taxon>
        <taxon>Dikarya</taxon>
        <taxon>Ascomycota</taxon>
        <taxon>Pezizomycotina</taxon>
        <taxon>Sordariomycetes</taxon>
        <taxon>Hypocreomycetidae</taxon>
        <taxon>Hypocreales</taxon>
        <taxon>Nectriaceae</taxon>
        <taxon>Fusarium</taxon>
        <taxon>Fusarium incarnatum-equiseti species complex</taxon>
    </lineage>
</organism>
<evidence type="ECO:0000256" key="1">
    <source>
        <dbReference type="SAM" id="Phobius"/>
    </source>
</evidence>
<dbReference type="EMBL" id="QKXC01000153">
    <property type="protein sequence ID" value="RBR15605.1"/>
    <property type="molecule type" value="Genomic_DNA"/>
</dbReference>
<protein>
    <recommendedName>
        <fullName evidence="4">MARVEL domain-containing protein</fullName>
    </recommendedName>
</protein>
<comment type="caution">
    <text evidence="2">The sequence shown here is derived from an EMBL/GenBank/DDBJ whole genome shotgun (WGS) entry which is preliminary data.</text>
</comment>
<name>A0A366RH78_9HYPO</name>
<dbReference type="GeneID" id="41996683"/>
<evidence type="ECO:0008006" key="4">
    <source>
        <dbReference type="Google" id="ProtNLM"/>
    </source>
</evidence>
<dbReference type="Proteomes" id="UP000253153">
    <property type="component" value="Unassembled WGS sequence"/>
</dbReference>
<evidence type="ECO:0000313" key="3">
    <source>
        <dbReference type="Proteomes" id="UP000253153"/>
    </source>
</evidence>
<keyword evidence="1" id="KW-0812">Transmembrane</keyword>
<feature type="transmembrane region" description="Helical" evidence="1">
    <location>
        <begin position="86"/>
        <end position="109"/>
    </location>
</feature>
<dbReference type="OrthoDB" id="3436860at2759"/>